<dbReference type="NCBIfam" id="TIGR00537">
    <property type="entry name" value="hemK_rel_arch"/>
    <property type="match status" value="1"/>
</dbReference>
<dbReference type="GO" id="GO:0003676">
    <property type="term" value="F:nucleic acid binding"/>
    <property type="evidence" value="ECO:0007669"/>
    <property type="project" value="InterPro"/>
</dbReference>
<evidence type="ECO:0000313" key="6">
    <source>
        <dbReference type="EMBL" id="CAG7646007.1"/>
    </source>
</evidence>
<dbReference type="GO" id="GO:0008276">
    <property type="term" value="F:protein methyltransferase activity"/>
    <property type="evidence" value="ECO:0007669"/>
    <property type="project" value="TreeGrafter"/>
</dbReference>
<organism evidence="6 7">
    <name type="scientific">Actinacidiphila bryophytorum</name>
    <dbReference type="NCBI Taxonomy" id="1436133"/>
    <lineage>
        <taxon>Bacteria</taxon>
        <taxon>Bacillati</taxon>
        <taxon>Actinomycetota</taxon>
        <taxon>Actinomycetes</taxon>
        <taxon>Kitasatosporales</taxon>
        <taxon>Streptomycetaceae</taxon>
        <taxon>Actinacidiphila</taxon>
    </lineage>
</organism>
<dbReference type="Proteomes" id="UP001153328">
    <property type="component" value="Unassembled WGS sequence"/>
</dbReference>
<evidence type="ECO:0000256" key="1">
    <source>
        <dbReference type="ARBA" id="ARBA00006149"/>
    </source>
</evidence>
<keyword evidence="7" id="KW-1185">Reference proteome</keyword>
<keyword evidence="4" id="KW-0949">S-adenosyl-L-methionine</keyword>
<dbReference type="AlphaFoldDB" id="A0A9W4H2P7"/>
<comment type="caution">
    <text evidence="6">The sequence shown here is derived from an EMBL/GenBank/DDBJ whole genome shotgun (WGS) entry which is preliminary data.</text>
</comment>
<proteinExistence type="inferred from homology"/>
<dbReference type="InterPro" id="IPR002052">
    <property type="entry name" value="DNA_methylase_N6_adenine_CS"/>
</dbReference>
<dbReference type="EMBL" id="CAJVAX010000018">
    <property type="protein sequence ID" value="CAG7646007.1"/>
    <property type="molecule type" value="Genomic_DNA"/>
</dbReference>
<dbReference type="CDD" id="cd02440">
    <property type="entry name" value="AdoMet_MTases"/>
    <property type="match status" value="1"/>
</dbReference>
<feature type="domain" description="Methyltransferase small" evidence="5">
    <location>
        <begin position="22"/>
        <end position="175"/>
    </location>
</feature>
<accession>A0A9W4H2P7</accession>
<dbReference type="InterPro" id="IPR004557">
    <property type="entry name" value="PrmC-related"/>
</dbReference>
<dbReference type="Gene3D" id="3.40.50.150">
    <property type="entry name" value="Vaccinia Virus protein VP39"/>
    <property type="match status" value="1"/>
</dbReference>
<keyword evidence="2 6" id="KW-0489">Methyltransferase</keyword>
<dbReference type="GO" id="GO:0008757">
    <property type="term" value="F:S-adenosylmethionine-dependent methyltransferase activity"/>
    <property type="evidence" value="ECO:0007669"/>
    <property type="project" value="TreeGrafter"/>
</dbReference>
<protein>
    <submittedName>
        <fullName evidence="6">Release factor glutamine methyltransferase</fullName>
    </submittedName>
</protein>
<comment type="similarity">
    <text evidence="1">Belongs to the eukaryotic/archaeal PrmC-related family.</text>
</comment>
<dbReference type="InterPro" id="IPR052190">
    <property type="entry name" value="Euk-Arch_PrmC-MTase"/>
</dbReference>
<dbReference type="InterPro" id="IPR029063">
    <property type="entry name" value="SAM-dependent_MTases_sf"/>
</dbReference>
<dbReference type="Pfam" id="PF05175">
    <property type="entry name" value="MTS"/>
    <property type="match status" value="1"/>
</dbReference>
<dbReference type="GO" id="GO:0032259">
    <property type="term" value="P:methylation"/>
    <property type="evidence" value="ECO:0007669"/>
    <property type="project" value="UniProtKB-KW"/>
</dbReference>
<dbReference type="PROSITE" id="PS00092">
    <property type="entry name" value="N6_MTASE"/>
    <property type="match status" value="1"/>
</dbReference>
<sequence length="234" mass="24849">MTYQAPTVQAPSLAPALDRVWRLPGVYRPQADTALLAAALSREVVPGSDVLDVGTGSGALALYASRLGGHVEAVDISWRALAVTRVNALRGGHSIEVHRRDIRRPGRRAGGRTYDVVVSNPPYVPAGRAAAAHRAERAWNAGPDGRQVVEALCTASARLLRPGGVLLMVHSALCGPQATVDQLAALGLSARVGARTRVPLGPVLRSRLPWLRARGLLAAADDEEELVVIRAERR</sequence>
<dbReference type="PANTHER" id="PTHR45875">
    <property type="entry name" value="METHYLTRANSFERASE N6AMT1"/>
    <property type="match status" value="1"/>
</dbReference>
<dbReference type="PANTHER" id="PTHR45875:SF1">
    <property type="entry name" value="METHYLTRANSFERASE N6AMT1"/>
    <property type="match status" value="1"/>
</dbReference>
<dbReference type="InterPro" id="IPR007848">
    <property type="entry name" value="Small_mtfrase_dom"/>
</dbReference>
<evidence type="ECO:0000256" key="3">
    <source>
        <dbReference type="ARBA" id="ARBA00022679"/>
    </source>
</evidence>
<dbReference type="RefSeq" id="WP_205044931.1">
    <property type="nucleotide sequence ID" value="NZ_CAJVAX010000018.1"/>
</dbReference>
<evidence type="ECO:0000259" key="5">
    <source>
        <dbReference type="Pfam" id="PF05175"/>
    </source>
</evidence>
<reference evidence="6" key="1">
    <citation type="submission" date="2021-06" db="EMBL/GenBank/DDBJ databases">
        <authorList>
            <person name="Arsene-Ploetze F."/>
        </authorList>
    </citation>
    <scope>NUCLEOTIDE SEQUENCE</scope>
    <source>
        <strain evidence="6">SBRY1</strain>
    </source>
</reference>
<dbReference type="GO" id="GO:0035657">
    <property type="term" value="C:eRF1 methyltransferase complex"/>
    <property type="evidence" value="ECO:0007669"/>
    <property type="project" value="TreeGrafter"/>
</dbReference>
<dbReference type="SUPFAM" id="SSF53335">
    <property type="entry name" value="S-adenosyl-L-methionine-dependent methyltransferases"/>
    <property type="match status" value="1"/>
</dbReference>
<gene>
    <name evidence="6" type="ORF">SBRY_40304</name>
</gene>
<evidence type="ECO:0000313" key="7">
    <source>
        <dbReference type="Proteomes" id="UP001153328"/>
    </source>
</evidence>
<keyword evidence="3" id="KW-0808">Transferase</keyword>
<dbReference type="GO" id="GO:0008170">
    <property type="term" value="F:N-methyltransferase activity"/>
    <property type="evidence" value="ECO:0007669"/>
    <property type="project" value="UniProtKB-ARBA"/>
</dbReference>
<name>A0A9W4H2P7_9ACTN</name>
<evidence type="ECO:0000256" key="2">
    <source>
        <dbReference type="ARBA" id="ARBA00022603"/>
    </source>
</evidence>
<evidence type="ECO:0000256" key="4">
    <source>
        <dbReference type="ARBA" id="ARBA00022691"/>
    </source>
</evidence>